<protein>
    <recommendedName>
        <fullName evidence="2">LamG-like jellyroll fold domain-containing protein</fullName>
    </recommendedName>
</protein>
<dbReference type="EMBL" id="LAZR01003014">
    <property type="protein sequence ID" value="KKN22970.1"/>
    <property type="molecule type" value="Genomic_DNA"/>
</dbReference>
<accession>A0A0F9NU03</accession>
<dbReference type="InterPro" id="IPR013320">
    <property type="entry name" value="ConA-like_dom_sf"/>
</dbReference>
<dbReference type="SUPFAM" id="SSF49899">
    <property type="entry name" value="Concanavalin A-like lectins/glucanases"/>
    <property type="match status" value="1"/>
</dbReference>
<reference evidence="1" key="1">
    <citation type="journal article" date="2015" name="Nature">
        <title>Complex archaea that bridge the gap between prokaryotes and eukaryotes.</title>
        <authorList>
            <person name="Spang A."/>
            <person name="Saw J.H."/>
            <person name="Jorgensen S.L."/>
            <person name="Zaremba-Niedzwiedzka K."/>
            <person name="Martijn J."/>
            <person name="Lind A.E."/>
            <person name="van Eijk R."/>
            <person name="Schleper C."/>
            <person name="Guy L."/>
            <person name="Ettema T.J."/>
        </authorList>
    </citation>
    <scope>NUCLEOTIDE SEQUENCE</scope>
</reference>
<name>A0A0F9NU03_9ZZZZ</name>
<sequence>MQTTISDGRSIDRYIPPQLRNTFYKNTNRRYMRNDGLDPYSFSTKGLVLYLPLWALNNGGTNSIQSVDAYKHSCSVTGALWQPDGRLLDKNDDWITVPNHSALPKAGDLTHLLWYKPTSVFSSYNLLDCSSTNVDGWVLQGQNVDSGNLAYGNYRSGAGDFLDTAGTNGLTAGSWGFIAITYEVSITTGKIYIDKVIGDTEVAMTAAVTNSRDIRMGASLVTGAQDSDGILGEYWLYNRVLSVAEMEHTYNVTAWRYQ</sequence>
<evidence type="ECO:0000313" key="1">
    <source>
        <dbReference type="EMBL" id="KKN22970.1"/>
    </source>
</evidence>
<comment type="caution">
    <text evidence="1">The sequence shown here is derived from an EMBL/GenBank/DDBJ whole genome shotgun (WGS) entry which is preliminary data.</text>
</comment>
<dbReference type="AlphaFoldDB" id="A0A0F9NU03"/>
<evidence type="ECO:0008006" key="2">
    <source>
        <dbReference type="Google" id="ProtNLM"/>
    </source>
</evidence>
<organism evidence="1">
    <name type="scientific">marine sediment metagenome</name>
    <dbReference type="NCBI Taxonomy" id="412755"/>
    <lineage>
        <taxon>unclassified sequences</taxon>
        <taxon>metagenomes</taxon>
        <taxon>ecological metagenomes</taxon>
    </lineage>
</organism>
<dbReference type="Pfam" id="PF13385">
    <property type="entry name" value="Laminin_G_3"/>
    <property type="match status" value="1"/>
</dbReference>
<proteinExistence type="predicted"/>
<gene>
    <name evidence="1" type="ORF">LCGC14_0909730</name>
</gene>
<dbReference type="Gene3D" id="2.60.120.200">
    <property type="match status" value="1"/>
</dbReference>